<dbReference type="EMBL" id="MT141886">
    <property type="protein sequence ID" value="QJA71613.1"/>
    <property type="molecule type" value="Genomic_DNA"/>
</dbReference>
<evidence type="ECO:0000313" key="1">
    <source>
        <dbReference type="EMBL" id="QJA56655.1"/>
    </source>
</evidence>
<dbReference type="AlphaFoldDB" id="A0A6M3IH00"/>
<dbReference type="EMBL" id="MT141232">
    <property type="protein sequence ID" value="QJA56655.1"/>
    <property type="molecule type" value="Genomic_DNA"/>
</dbReference>
<accession>A0A6M3IH00</accession>
<reference evidence="1" key="1">
    <citation type="submission" date="2020-03" db="EMBL/GenBank/DDBJ databases">
        <title>The deep terrestrial virosphere.</title>
        <authorList>
            <person name="Holmfeldt K."/>
            <person name="Nilsson E."/>
            <person name="Simone D."/>
            <person name="Lopez-Fernandez M."/>
            <person name="Wu X."/>
            <person name="de Brujin I."/>
            <person name="Lundin D."/>
            <person name="Andersson A."/>
            <person name="Bertilsson S."/>
            <person name="Dopson M."/>
        </authorList>
    </citation>
    <scope>NUCLEOTIDE SEQUENCE</scope>
    <source>
        <strain evidence="2">MM415A03120</strain>
        <strain evidence="1">MM415B01811</strain>
    </source>
</reference>
<proteinExistence type="predicted"/>
<evidence type="ECO:0000313" key="2">
    <source>
        <dbReference type="EMBL" id="QJA71613.1"/>
    </source>
</evidence>
<gene>
    <name evidence="2" type="ORF">MM415A03120_0003</name>
    <name evidence="1" type="ORF">MM415B01811_0007</name>
</gene>
<name>A0A6M3IH00_9ZZZZ</name>
<sequence length="88" mass="9659">MTTKNQMMKNVRLFCSECMGGPRASTAKGPIPNPSDVDGCTAPDCIWFPFRMGDDPAKDPKRAARMRRIMAERKQGLENNGQGSTNAP</sequence>
<protein>
    <submittedName>
        <fullName evidence="1">Uncharacterized protein</fullName>
    </submittedName>
</protein>
<organism evidence="1">
    <name type="scientific">viral metagenome</name>
    <dbReference type="NCBI Taxonomy" id="1070528"/>
    <lineage>
        <taxon>unclassified sequences</taxon>
        <taxon>metagenomes</taxon>
        <taxon>organismal metagenomes</taxon>
    </lineage>
</organism>